<dbReference type="EMBL" id="SGXG01000001">
    <property type="protein sequence ID" value="RZS94583.1"/>
    <property type="molecule type" value="Genomic_DNA"/>
</dbReference>
<accession>A0A4Q7P3R4</accession>
<dbReference type="Pfam" id="PF17170">
    <property type="entry name" value="DUF5128"/>
    <property type="match status" value="1"/>
</dbReference>
<dbReference type="Gene3D" id="2.120.10.30">
    <property type="entry name" value="TolB, C-terminal domain"/>
    <property type="match status" value="1"/>
</dbReference>
<gene>
    <name evidence="1" type="ORF">BC751_0083</name>
</gene>
<evidence type="ECO:0000313" key="1">
    <source>
        <dbReference type="EMBL" id="RZS94583.1"/>
    </source>
</evidence>
<dbReference type="SUPFAM" id="SSF101898">
    <property type="entry name" value="NHL repeat"/>
    <property type="match status" value="1"/>
</dbReference>
<reference evidence="1 2" key="1">
    <citation type="submission" date="2019-02" db="EMBL/GenBank/DDBJ databases">
        <title>Genomic Encyclopedia of Archaeal and Bacterial Type Strains, Phase II (KMG-II): from individual species to whole genera.</title>
        <authorList>
            <person name="Goeker M."/>
        </authorList>
    </citation>
    <scope>NUCLEOTIDE SEQUENCE [LARGE SCALE GENOMIC DNA]</scope>
    <source>
        <strain evidence="1 2">DSM 21411</strain>
    </source>
</reference>
<proteinExistence type="predicted"/>
<keyword evidence="2" id="KW-1185">Reference proteome</keyword>
<evidence type="ECO:0000313" key="2">
    <source>
        <dbReference type="Proteomes" id="UP000292209"/>
    </source>
</evidence>
<protein>
    <submittedName>
        <fullName evidence="1">6-bladed beta-propeller protein</fullName>
    </submittedName>
</protein>
<sequence>MKMKSLLIILSVCYFIFSCRSSDEGMEVVNPEKSLNLSDLNLGISFVPLDFGILGGIGEVTKFYFIDELLFVLDSEFTKGIHVFDLNGNLIRSIQSIEKLTIWDFIVDESNRELVLFTLGNKFERFTLDGNFIKSWKSEMPISKMMKLEDDKLFCDTGMESNARDKIFNLVILDPSNFKIKDFLLPLDEEPILAQDRVKNYALINNSDFLFIPPFDSKIYRVEKEGSIEPFLYFDFIDKLMSIQEFNRFLGDLPGDVTTGIDGLVYSNDKLFFHYHSNGVPNFRFFDLKSQNLYQLEAPNDFPSLFFQFFLMGYVLEKNDGLYAVIDLDHFRPFLDQSTVEIPDDLRKMLESGILFSLVKITVG</sequence>
<dbReference type="InterPro" id="IPR011042">
    <property type="entry name" value="6-blade_b-propeller_TolB-like"/>
</dbReference>
<name>A0A4Q7P3R4_9BACT</name>
<comment type="caution">
    <text evidence="1">The sequence shown here is derived from an EMBL/GenBank/DDBJ whole genome shotgun (WGS) entry which is preliminary data.</text>
</comment>
<organism evidence="1 2">
    <name type="scientific">Cecembia calidifontis</name>
    <dbReference type="NCBI Taxonomy" id="1187080"/>
    <lineage>
        <taxon>Bacteria</taxon>
        <taxon>Pseudomonadati</taxon>
        <taxon>Bacteroidota</taxon>
        <taxon>Cytophagia</taxon>
        <taxon>Cytophagales</taxon>
        <taxon>Cyclobacteriaceae</taxon>
        <taxon>Cecembia</taxon>
    </lineage>
</organism>
<dbReference type="Proteomes" id="UP000292209">
    <property type="component" value="Unassembled WGS sequence"/>
</dbReference>
<dbReference type="AlphaFoldDB" id="A0A4Q7P3R4"/>
<dbReference type="PROSITE" id="PS51257">
    <property type="entry name" value="PROKAR_LIPOPROTEIN"/>
    <property type="match status" value="1"/>
</dbReference>